<evidence type="ECO:0000259" key="1">
    <source>
        <dbReference type="Pfam" id="PF25583"/>
    </source>
</evidence>
<sequence length="111" mass="13161">MVLNQYFTPNPQLLEEIKNSDSLYHGNQLSEVIIKVDAKVSHYFLRRDLLPNQEIMHQSDDNTLLLLCKNINEQEIIPLVQYWIPFLTIVSPTELQEKMVENLRRYLSNFN</sequence>
<feature type="domain" description="WCX" evidence="1">
    <location>
        <begin position="31"/>
        <end position="107"/>
    </location>
</feature>
<protein>
    <submittedName>
        <fullName evidence="2">Transcriptional regulator-like protein, helix-turn-helix domain-containing protein</fullName>
    </submittedName>
</protein>
<name>A0A377I3D9_HAEPH</name>
<evidence type="ECO:0000313" key="3">
    <source>
        <dbReference type="Proteomes" id="UP000254867"/>
    </source>
</evidence>
<dbReference type="AlphaFoldDB" id="A0A377I3D9"/>
<proteinExistence type="predicted"/>
<dbReference type="InterPro" id="IPR057727">
    <property type="entry name" value="WCX_dom"/>
</dbReference>
<dbReference type="Pfam" id="PF25583">
    <property type="entry name" value="WCX"/>
    <property type="match status" value="1"/>
</dbReference>
<organism evidence="2 3">
    <name type="scientific">Haemophilus parahaemolyticus</name>
    <dbReference type="NCBI Taxonomy" id="735"/>
    <lineage>
        <taxon>Bacteria</taxon>
        <taxon>Pseudomonadati</taxon>
        <taxon>Pseudomonadota</taxon>
        <taxon>Gammaproteobacteria</taxon>
        <taxon>Pasteurellales</taxon>
        <taxon>Pasteurellaceae</taxon>
        <taxon>Haemophilus</taxon>
    </lineage>
</organism>
<reference evidence="2 3" key="1">
    <citation type="submission" date="2018-06" db="EMBL/GenBank/DDBJ databases">
        <authorList>
            <consortium name="Pathogen Informatics"/>
            <person name="Doyle S."/>
        </authorList>
    </citation>
    <scope>NUCLEOTIDE SEQUENCE [LARGE SCALE GENOMIC DNA]</scope>
    <source>
        <strain evidence="2 3">NCTC10794</strain>
    </source>
</reference>
<dbReference type="EMBL" id="UGHH01000002">
    <property type="protein sequence ID" value="STO65056.1"/>
    <property type="molecule type" value="Genomic_DNA"/>
</dbReference>
<evidence type="ECO:0000313" key="2">
    <source>
        <dbReference type="EMBL" id="STO65056.1"/>
    </source>
</evidence>
<accession>A0A377I3D9</accession>
<gene>
    <name evidence="2" type="ORF">NCTC10794_02139</name>
</gene>
<dbReference type="Proteomes" id="UP000254867">
    <property type="component" value="Unassembled WGS sequence"/>
</dbReference>